<reference evidence="3" key="1">
    <citation type="submission" date="2025-08" db="UniProtKB">
        <authorList>
            <consortium name="RefSeq"/>
        </authorList>
    </citation>
    <scope>IDENTIFICATION</scope>
</reference>
<dbReference type="RefSeq" id="XP_026682745.1">
    <property type="nucleotide sequence ID" value="XM_026826944.1"/>
</dbReference>
<dbReference type="PaxDb" id="121845-A0A3Q0J7R7"/>
<feature type="compositionally biased region" description="Basic residues" evidence="1">
    <location>
        <begin position="144"/>
        <end position="154"/>
    </location>
</feature>
<evidence type="ECO:0000313" key="2">
    <source>
        <dbReference type="Proteomes" id="UP000079169"/>
    </source>
</evidence>
<name>A0A3Q0J7R7_DIACI</name>
<feature type="region of interest" description="Disordered" evidence="1">
    <location>
        <begin position="133"/>
        <end position="156"/>
    </location>
</feature>
<keyword evidence="2" id="KW-1185">Reference proteome</keyword>
<sequence length="304" mass="36933">MFQNSIEKWEKRVRIHFLQNFLLQNGYFLQRRRHHTTQPTSTVLMLQFTSDKIIPNFMKKILPNGVFYKYYLPFHSLIKKVPERIHSLVKTCVDTFKRKTRQQQNTTHSSQDQNKTLHKYLRKIERSMRKLEEALGRGTSRPNTTRKKLSKGRKRLNEILKRKRRQKRFRRKLNRINLLFPPPTTHDPERDGDIRDIFETTKYVTWKRKKKTLKTTRRKRNLTRTTAGVLSKKKRRKEEKLKRKRARSNKTNPKCDKILNMRESIIKNHVKRKIIEDINYRFHKKMARKNISVPEIIVPKVILR</sequence>
<evidence type="ECO:0000256" key="1">
    <source>
        <dbReference type="SAM" id="MobiDB-lite"/>
    </source>
</evidence>
<protein>
    <submittedName>
        <fullName evidence="3">Uncharacterized protein LOC113469332</fullName>
    </submittedName>
</protein>
<accession>A0A3Q0J7R7</accession>
<organism evidence="2 3">
    <name type="scientific">Diaphorina citri</name>
    <name type="common">Asian citrus psyllid</name>
    <dbReference type="NCBI Taxonomy" id="121845"/>
    <lineage>
        <taxon>Eukaryota</taxon>
        <taxon>Metazoa</taxon>
        <taxon>Ecdysozoa</taxon>
        <taxon>Arthropoda</taxon>
        <taxon>Hexapoda</taxon>
        <taxon>Insecta</taxon>
        <taxon>Pterygota</taxon>
        <taxon>Neoptera</taxon>
        <taxon>Paraneoptera</taxon>
        <taxon>Hemiptera</taxon>
        <taxon>Sternorrhyncha</taxon>
        <taxon>Psylloidea</taxon>
        <taxon>Psyllidae</taxon>
        <taxon>Diaphorininae</taxon>
        <taxon>Diaphorina</taxon>
    </lineage>
</organism>
<gene>
    <name evidence="3" type="primary">LOC113469332</name>
</gene>
<dbReference type="GeneID" id="113469332"/>
<dbReference type="Proteomes" id="UP000079169">
    <property type="component" value="Unplaced"/>
</dbReference>
<proteinExistence type="predicted"/>
<dbReference type="AlphaFoldDB" id="A0A3Q0J7R7"/>
<evidence type="ECO:0000313" key="3">
    <source>
        <dbReference type="RefSeq" id="XP_026682745.1"/>
    </source>
</evidence>
<feature type="region of interest" description="Disordered" evidence="1">
    <location>
        <begin position="222"/>
        <end position="253"/>
    </location>
</feature>
<dbReference type="KEGG" id="dci:113469332"/>
<feature type="compositionally biased region" description="Basic residues" evidence="1">
    <location>
        <begin position="231"/>
        <end position="248"/>
    </location>
</feature>